<proteinExistence type="predicted"/>
<evidence type="ECO:0000259" key="1">
    <source>
        <dbReference type="Pfam" id="PF17900"/>
    </source>
</evidence>
<dbReference type="PRINTS" id="PR00756">
    <property type="entry name" value="ALADIPTASE"/>
</dbReference>
<dbReference type="InterPro" id="IPR050344">
    <property type="entry name" value="Peptidase_M1_aminopeptidases"/>
</dbReference>
<gene>
    <name evidence="2" type="primary">Dere\GG26730</name>
    <name evidence="2" type="synonym">GG26730</name>
    <name evidence="2" type="ORF">Dere_GG26730</name>
</gene>
<dbReference type="Proteomes" id="UP000008711">
    <property type="component" value="Unassembled WGS sequence"/>
</dbReference>
<dbReference type="InterPro" id="IPR045357">
    <property type="entry name" value="Aminopeptidase_N-like_N"/>
</dbReference>
<dbReference type="PANTHER" id="PTHR11533:SF18">
    <property type="entry name" value="FI02158P"/>
    <property type="match status" value="1"/>
</dbReference>
<sequence length="182" mass="20792">MEDGTLGENIIILRGIRLPRKPVFVLYLKDKIKKESECLLEIYFKGNISENEEGLFRSYYTNSVNDGRDTYLATNLKPNNARRLFPCFDEPGIKVPFNVSIARPKGYIALFNTPLHTSINYPKLSGYSLDFFYTTPPMSTHAFGFVISKLKMWNERKILKSSDIPAINIWSNNLSSTILLIG</sequence>
<dbReference type="GO" id="GO:0006508">
    <property type="term" value="P:proteolysis"/>
    <property type="evidence" value="ECO:0007669"/>
    <property type="project" value="InterPro"/>
</dbReference>
<dbReference type="InterPro" id="IPR042097">
    <property type="entry name" value="Aminopeptidase_N-like_N_sf"/>
</dbReference>
<evidence type="ECO:0000313" key="3">
    <source>
        <dbReference type="Proteomes" id="UP000008711"/>
    </source>
</evidence>
<dbReference type="GO" id="GO:0016020">
    <property type="term" value="C:membrane"/>
    <property type="evidence" value="ECO:0007669"/>
    <property type="project" value="TreeGrafter"/>
</dbReference>
<dbReference type="Pfam" id="PF17900">
    <property type="entry name" value="Peptidase_M1_N"/>
    <property type="match status" value="1"/>
</dbReference>
<name>A0A0Q5UL63_DROER</name>
<dbReference type="InterPro" id="IPR001930">
    <property type="entry name" value="Peptidase_M1"/>
</dbReference>
<accession>A0A0Q5UL63</accession>
<dbReference type="SUPFAM" id="SSF63737">
    <property type="entry name" value="Leukotriene A4 hydrolase N-terminal domain"/>
    <property type="match status" value="1"/>
</dbReference>
<reference evidence="2 3" key="2">
    <citation type="journal article" date="2008" name="Bioinformatics">
        <title>Assembly reconciliation.</title>
        <authorList>
            <person name="Zimin A.V."/>
            <person name="Smith D.R."/>
            <person name="Sutton G."/>
            <person name="Yorke J.A."/>
        </authorList>
    </citation>
    <scope>NUCLEOTIDE SEQUENCE [LARGE SCALE GENOMIC DNA]</scope>
    <source>
        <strain evidence="2 3">TSC#14021-0224.01</strain>
    </source>
</reference>
<dbReference type="PANTHER" id="PTHR11533">
    <property type="entry name" value="PROTEASE M1 ZINC METALLOPROTEASE"/>
    <property type="match status" value="1"/>
</dbReference>
<dbReference type="GO" id="GO:0005737">
    <property type="term" value="C:cytoplasm"/>
    <property type="evidence" value="ECO:0007669"/>
    <property type="project" value="TreeGrafter"/>
</dbReference>
<protein>
    <recommendedName>
        <fullName evidence="1">Aminopeptidase N-like N-terminal domain-containing protein</fullName>
    </recommendedName>
</protein>
<dbReference type="EMBL" id="CH954178">
    <property type="protein sequence ID" value="KQS44464.1"/>
    <property type="molecule type" value="Genomic_DNA"/>
</dbReference>
<keyword evidence="3" id="KW-1185">Reference proteome</keyword>
<dbReference type="GO" id="GO:0005615">
    <property type="term" value="C:extracellular space"/>
    <property type="evidence" value="ECO:0007669"/>
    <property type="project" value="TreeGrafter"/>
</dbReference>
<dbReference type="OrthoDB" id="8182982at2759"/>
<organism evidence="2 3">
    <name type="scientific">Drosophila erecta</name>
    <name type="common">Fruit fly</name>
    <dbReference type="NCBI Taxonomy" id="7220"/>
    <lineage>
        <taxon>Eukaryota</taxon>
        <taxon>Metazoa</taxon>
        <taxon>Ecdysozoa</taxon>
        <taxon>Arthropoda</taxon>
        <taxon>Hexapoda</taxon>
        <taxon>Insecta</taxon>
        <taxon>Pterygota</taxon>
        <taxon>Neoptera</taxon>
        <taxon>Endopterygota</taxon>
        <taxon>Diptera</taxon>
        <taxon>Brachycera</taxon>
        <taxon>Muscomorpha</taxon>
        <taxon>Ephydroidea</taxon>
        <taxon>Drosophilidae</taxon>
        <taxon>Drosophila</taxon>
        <taxon>Sophophora</taxon>
    </lineage>
</organism>
<reference evidence="2 3" key="1">
    <citation type="journal article" date="2007" name="Nature">
        <title>Evolution of genes and genomes on the Drosophila phylogeny.</title>
        <authorList>
            <consortium name="Drosophila 12 Genomes Consortium"/>
            <person name="Clark A.G."/>
            <person name="Eisen M.B."/>
            <person name="Smith D.R."/>
            <person name="Bergman C.M."/>
            <person name="Oliver B."/>
            <person name="Markow T.A."/>
            <person name="Kaufman T.C."/>
            <person name="Kellis M."/>
            <person name="Gelbart W."/>
            <person name="Iyer V.N."/>
            <person name="Pollard D.A."/>
            <person name="Sackton T.B."/>
            <person name="Larracuente A.M."/>
            <person name="Singh N.D."/>
            <person name="Abad J.P."/>
            <person name="Abt D.N."/>
            <person name="Adryan B."/>
            <person name="Aguade M."/>
            <person name="Akashi H."/>
            <person name="Anderson W.W."/>
            <person name="Aquadro C.F."/>
            <person name="Ardell D.H."/>
            <person name="Arguello R."/>
            <person name="Artieri C.G."/>
            <person name="Barbash D.A."/>
            <person name="Barker D."/>
            <person name="Barsanti P."/>
            <person name="Batterham P."/>
            <person name="Batzoglou S."/>
            <person name="Begun D."/>
            <person name="Bhutkar A."/>
            <person name="Blanco E."/>
            <person name="Bosak S.A."/>
            <person name="Bradley R.K."/>
            <person name="Brand A.D."/>
            <person name="Brent M.R."/>
            <person name="Brooks A.N."/>
            <person name="Brown R.H."/>
            <person name="Butlin R.K."/>
            <person name="Caggese C."/>
            <person name="Calvi B.R."/>
            <person name="Bernardo de Carvalho A."/>
            <person name="Caspi A."/>
            <person name="Castrezana S."/>
            <person name="Celniker S.E."/>
            <person name="Chang J.L."/>
            <person name="Chapple C."/>
            <person name="Chatterji S."/>
            <person name="Chinwalla A."/>
            <person name="Civetta A."/>
            <person name="Clifton S.W."/>
            <person name="Comeron J.M."/>
            <person name="Costello J.C."/>
            <person name="Coyne J.A."/>
            <person name="Daub J."/>
            <person name="David R.G."/>
            <person name="Delcher A.L."/>
            <person name="Delehaunty K."/>
            <person name="Do C.B."/>
            <person name="Ebling H."/>
            <person name="Edwards K."/>
            <person name="Eickbush T."/>
            <person name="Evans J.D."/>
            <person name="Filipski A."/>
            <person name="Findeiss S."/>
            <person name="Freyhult E."/>
            <person name="Fulton L."/>
            <person name="Fulton R."/>
            <person name="Garcia A.C."/>
            <person name="Gardiner A."/>
            <person name="Garfield D.A."/>
            <person name="Garvin B.E."/>
            <person name="Gibson G."/>
            <person name="Gilbert D."/>
            <person name="Gnerre S."/>
            <person name="Godfrey J."/>
            <person name="Good R."/>
            <person name="Gotea V."/>
            <person name="Gravely B."/>
            <person name="Greenberg A.J."/>
            <person name="Griffiths-Jones S."/>
            <person name="Gross S."/>
            <person name="Guigo R."/>
            <person name="Gustafson E.A."/>
            <person name="Haerty W."/>
            <person name="Hahn M.W."/>
            <person name="Halligan D.L."/>
            <person name="Halpern A.L."/>
            <person name="Halter G.M."/>
            <person name="Han M.V."/>
            <person name="Heger A."/>
            <person name="Hillier L."/>
            <person name="Hinrichs A.S."/>
            <person name="Holmes I."/>
            <person name="Hoskins R.A."/>
            <person name="Hubisz M.J."/>
            <person name="Hultmark D."/>
            <person name="Huntley M.A."/>
            <person name="Jaffe D.B."/>
            <person name="Jagadeeshan S."/>
            <person name="Jeck W.R."/>
            <person name="Johnson J."/>
            <person name="Jones C.D."/>
            <person name="Jordan W.C."/>
            <person name="Karpen G.H."/>
            <person name="Kataoka E."/>
            <person name="Keightley P.D."/>
            <person name="Kheradpour P."/>
            <person name="Kirkness E.F."/>
            <person name="Koerich L.B."/>
            <person name="Kristiansen K."/>
            <person name="Kudrna D."/>
            <person name="Kulathinal R.J."/>
            <person name="Kumar S."/>
            <person name="Kwok R."/>
            <person name="Lander E."/>
            <person name="Langley C.H."/>
            <person name="Lapoint R."/>
            <person name="Lazzaro B.P."/>
            <person name="Lee S.J."/>
            <person name="Levesque L."/>
            <person name="Li R."/>
            <person name="Lin C.F."/>
            <person name="Lin M.F."/>
            <person name="Lindblad-Toh K."/>
            <person name="Llopart A."/>
            <person name="Long M."/>
            <person name="Low L."/>
            <person name="Lozovsky E."/>
            <person name="Lu J."/>
            <person name="Luo M."/>
            <person name="Machado C.A."/>
            <person name="Makalowski W."/>
            <person name="Marzo M."/>
            <person name="Matsuda M."/>
            <person name="Matzkin L."/>
            <person name="McAllister B."/>
            <person name="McBride C.S."/>
            <person name="McKernan B."/>
            <person name="McKernan K."/>
            <person name="Mendez-Lago M."/>
            <person name="Minx P."/>
            <person name="Mollenhauer M.U."/>
            <person name="Montooth K."/>
            <person name="Mount S.M."/>
            <person name="Mu X."/>
            <person name="Myers E."/>
            <person name="Negre B."/>
            <person name="Newfeld S."/>
            <person name="Nielsen R."/>
            <person name="Noor M.A."/>
            <person name="O'Grady P."/>
            <person name="Pachter L."/>
            <person name="Papaceit M."/>
            <person name="Parisi M.J."/>
            <person name="Parisi M."/>
            <person name="Parts L."/>
            <person name="Pedersen J.S."/>
            <person name="Pesole G."/>
            <person name="Phillippy A.M."/>
            <person name="Ponting C.P."/>
            <person name="Pop M."/>
            <person name="Porcelli D."/>
            <person name="Powell J.R."/>
            <person name="Prohaska S."/>
            <person name="Pruitt K."/>
            <person name="Puig M."/>
            <person name="Quesneville H."/>
            <person name="Ram K.R."/>
            <person name="Rand D."/>
            <person name="Rasmussen M.D."/>
            <person name="Reed L.K."/>
            <person name="Reenan R."/>
            <person name="Reily A."/>
            <person name="Remington K.A."/>
            <person name="Rieger T.T."/>
            <person name="Ritchie M.G."/>
            <person name="Robin C."/>
            <person name="Rogers Y.H."/>
            <person name="Rohde C."/>
            <person name="Rozas J."/>
            <person name="Rubenfield M.J."/>
            <person name="Ruiz A."/>
            <person name="Russo S."/>
            <person name="Salzberg S.L."/>
            <person name="Sanchez-Gracia A."/>
            <person name="Saranga D.J."/>
            <person name="Sato H."/>
            <person name="Schaeffer S.W."/>
            <person name="Schatz M.C."/>
            <person name="Schlenke T."/>
            <person name="Schwartz R."/>
            <person name="Segarra C."/>
            <person name="Singh R.S."/>
            <person name="Sirot L."/>
            <person name="Sirota M."/>
            <person name="Sisneros N.B."/>
            <person name="Smith C.D."/>
            <person name="Smith T.F."/>
            <person name="Spieth J."/>
            <person name="Stage D.E."/>
            <person name="Stark A."/>
            <person name="Stephan W."/>
            <person name="Strausberg R.L."/>
            <person name="Strempel S."/>
            <person name="Sturgill D."/>
            <person name="Sutton G."/>
            <person name="Sutton G.G."/>
            <person name="Tao W."/>
            <person name="Teichmann S."/>
            <person name="Tobari Y.N."/>
            <person name="Tomimura Y."/>
            <person name="Tsolas J.M."/>
            <person name="Valente V.L."/>
            <person name="Venter E."/>
            <person name="Venter J.C."/>
            <person name="Vicario S."/>
            <person name="Vieira F.G."/>
            <person name="Vilella A.J."/>
            <person name="Villasante A."/>
            <person name="Walenz B."/>
            <person name="Wang J."/>
            <person name="Wasserman M."/>
            <person name="Watts T."/>
            <person name="Wilson D."/>
            <person name="Wilson R.K."/>
            <person name="Wing R.A."/>
            <person name="Wolfner M.F."/>
            <person name="Wong A."/>
            <person name="Wong G.K."/>
            <person name="Wu C.I."/>
            <person name="Wu G."/>
            <person name="Yamamoto D."/>
            <person name="Yang H.P."/>
            <person name="Yang S.P."/>
            <person name="Yorke J.A."/>
            <person name="Yoshida K."/>
            <person name="Zdobnov E."/>
            <person name="Zhang P."/>
            <person name="Zhang Y."/>
            <person name="Zimin A.V."/>
            <person name="Baldwin J."/>
            <person name="Abdouelleil A."/>
            <person name="Abdulkadir J."/>
            <person name="Abebe A."/>
            <person name="Abera B."/>
            <person name="Abreu J."/>
            <person name="Acer S.C."/>
            <person name="Aftuck L."/>
            <person name="Alexander A."/>
            <person name="An P."/>
            <person name="Anderson E."/>
            <person name="Anderson S."/>
            <person name="Arachi H."/>
            <person name="Azer M."/>
            <person name="Bachantsang P."/>
            <person name="Barry A."/>
            <person name="Bayul T."/>
            <person name="Berlin A."/>
            <person name="Bessette D."/>
            <person name="Bloom T."/>
            <person name="Blye J."/>
            <person name="Boguslavskiy L."/>
            <person name="Bonnet C."/>
            <person name="Boukhgalter B."/>
            <person name="Bourzgui I."/>
            <person name="Brown A."/>
            <person name="Cahill P."/>
            <person name="Channer S."/>
            <person name="Cheshatsang Y."/>
            <person name="Chuda L."/>
            <person name="Citroen M."/>
            <person name="Collymore A."/>
            <person name="Cooke P."/>
            <person name="Costello M."/>
            <person name="D'Aco K."/>
            <person name="Daza R."/>
            <person name="De Haan G."/>
            <person name="DeGray S."/>
            <person name="DeMaso C."/>
            <person name="Dhargay N."/>
            <person name="Dooley K."/>
            <person name="Dooley E."/>
            <person name="Doricent M."/>
            <person name="Dorje P."/>
            <person name="Dorjee K."/>
            <person name="Dupes A."/>
            <person name="Elong R."/>
            <person name="Falk J."/>
            <person name="Farina A."/>
            <person name="Faro S."/>
            <person name="Ferguson D."/>
            <person name="Fisher S."/>
            <person name="Foley C.D."/>
            <person name="Franke A."/>
            <person name="Friedrich D."/>
            <person name="Gadbois L."/>
            <person name="Gearin G."/>
            <person name="Gearin C.R."/>
            <person name="Giannoukos G."/>
            <person name="Goode T."/>
            <person name="Graham J."/>
            <person name="Grandbois E."/>
            <person name="Grewal S."/>
            <person name="Gyaltsen K."/>
            <person name="Hafez N."/>
            <person name="Hagos B."/>
            <person name="Hall J."/>
            <person name="Henson C."/>
            <person name="Hollinger A."/>
            <person name="Honan T."/>
            <person name="Huard M.D."/>
            <person name="Hughes L."/>
            <person name="Hurhula B."/>
            <person name="Husby M.E."/>
            <person name="Kamat A."/>
            <person name="Kanga B."/>
            <person name="Kashin S."/>
            <person name="Khazanovich D."/>
            <person name="Kisner P."/>
            <person name="Lance K."/>
            <person name="Lara M."/>
            <person name="Lee W."/>
            <person name="Lennon N."/>
            <person name="Letendre F."/>
            <person name="LeVine R."/>
            <person name="Lipovsky A."/>
            <person name="Liu X."/>
            <person name="Liu J."/>
            <person name="Liu S."/>
            <person name="Lokyitsang T."/>
            <person name="Lokyitsang Y."/>
            <person name="Lubonja R."/>
            <person name="Lui A."/>
            <person name="MacDonald P."/>
            <person name="Magnisalis V."/>
            <person name="Maru K."/>
            <person name="Matthews C."/>
            <person name="McCusker W."/>
            <person name="McDonough S."/>
            <person name="Mehta T."/>
            <person name="Meldrim J."/>
            <person name="Meneus L."/>
            <person name="Mihai O."/>
            <person name="Mihalev A."/>
            <person name="Mihova T."/>
            <person name="Mittelman R."/>
            <person name="Mlenga V."/>
            <person name="Montmayeur A."/>
            <person name="Mulrain L."/>
            <person name="Navidi A."/>
            <person name="Naylor J."/>
            <person name="Negash T."/>
            <person name="Nguyen T."/>
            <person name="Nguyen N."/>
            <person name="Nicol R."/>
            <person name="Norbu C."/>
            <person name="Norbu N."/>
            <person name="Novod N."/>
            <person name="O'Neill B."/>
            <person name="Osman S."/>
            <person name="Markiewicz E."/>
            <person name="Oyono O.L."/>
            <person name="Patti C."/>
            <person name="Phunkhang P."/>
            <person name="Pierre F."/>
            <person name="Priest M."/>
            <person name="Raghuraman S."/>
            <person name="Rege F."/>
            <person name="Reyes R."/>
            <person name="Rise C."/>
            <person name="Rogov P."/>
            <person name="Ross K."/>
            <person name="Ryan E."/>
            <person name="Settipalli S."/>
            <person name="Shea T."/>
            <person name="Sherpa N."/>
            <person name="Shi L."/>
            <person name="Shih D."/>
            <person name="Sparrow T."/>
            <person name="Spaulding J."/>
            <person name="Stalker J."/>
            <person name="Stange-Thomann N."/>
            <person name="Stavropoulos S."/>
            <person name="Stone C."/>
            <person name="Strader C."/>
            <person name="Tesfaye S."/>
            <person name="Thomson T."/>
            <person name="Thoulutsang Y."/>
            <person name="Thoulutsang D."/>
            <person name="Topham K."/>
            <person name="Topping I."/>
            <person name="Tsamla T."/>
            <person name="Vassiliev H."/>
            <person name="Vo A."/>
            <person name="Wangchuk T."/>
            <person name="Wangdi T."/>
            <person name="Weiand M."/>
            <person name="Wilkinson J."/>
            <person name="Wilson A."/>
            <person name="Yadav S."/>
            <person name="Young G."/>
            <person name="Yu Q."/>
            <person name="Zembek L."/>
            <person name="Zhong D."/>
            <person name="Zimmer A."/>
            <person name="Zwirko Z."/>
            <person name="Jaffe D.B."/>
            <person name="Alvarez P."/>
            <person name="Brockman W."/>
            <person name="Butler J."/>
            <person name="Chin C."/>
            <person name="Gnerre S."/>
            <person name="Grabherr M."/>
            <person name="Kleber M."/>
            <person name="Mauceli E."/>
            <person name="MacCallum I."/>
        </authorList>
    </citation>
    <scope>NUCLEOTIDE SEQUENCE [LARGE SCALE GENOMIC DNA]</scope>
    <source>
        <strain evidence="2 3">TSC#14021-0224.01</strain>
    </source>
</reference>
<dbReference type="AlphaFoldDB" id="A0A0Q5UL63"/>
<feature type="domain" description="Aminopeptidase N-like N-terminal" evidence="1">
    <location>
        <begin position="22"/>
        <end position="140"/>
    </location>
</feature>
<evidence type="ECO:0000313" key="2">
    <source>
        <dbReference type="EMBL" id="KQS44464.1"/>
    </source>
</evidence>
<dbReference type="Gene3D" id="2.60.40.1730">
    <property type="entry name" value="tricorn interacting facor f3 domain"/>
    <property type="match status" value="1"/>
</dbReference>